<comment type="caution">
    <text evidence="1">The sequence shown here is derived from an EMBL/GenBank/DDBJ whole genome shotgun (WGS) entry which is preliminary data.</text>
</comment>
<accession>A0AAE1DYH5</accession>
<gene>
    <name evidence="1" type="ORF">RRG08_004067</name>
</gene>
<sequence>MSRKASVPKVAVPNMCKAVLSQYPELDPHDTFFSARPFYANIQSWIHMTLFSVQGRSKPISRVGST</sequence>
<evidence type="ECO:0000313" key="2">
    <source>
        <dbReference type="Proteomes" id="UP001283361"/>
    </source>
</evidence>
<proteinExistence type="predicted"/>
<dbReference type="EMBL" id="JAWDGP010001920">
    <property type="protein sequence ID" value="KAK3786975.1"/>
    <property type="molecule type" value="Genomic_DNA"/>
</dbReference>
<protein>
    <submittedName>
        <fullName evidence="1">Uncharacterized protein</fullName>
    </submittedName>
</protein>
<keyword evidence="2" id="KW-1185">Reference proteome</keyword>
<dbReference type="Proteomes" id="UP001283361">
    <property type="component" value="Unassembled WGS sequence"/>
</dbReference>
<name>A0AAE1DYH5_9GAST</name>
<dbReference type="AlphaFoldDB" id="A0AAE1DYH5"/>
<evidence type="ECO:0000313" key="1">
    <source>
        <dbReference type="EMBL" id="KAK3786975.1"/>
    </source>
</evidence>
<reference evidence="1" key="1">
    <citation type="journal article" date="2023" name="G3 (Bethesda)">
        <title>A reference genome for the long-term kleptoplast-retaining sea slug Elysia crispata morphotype clarki.</title>
        <authorList>
            <person name="Eastman K.E."/>
            <person name="Pendleton A.L."/>
            <person name="Shaikh M.A."/>
            <person name="Suttiyut T."/>
            <person name="Ogas R."/>
            <person name="Tomko P."/>
            <person name="Gavelis G."/>
            <person name="Widhalm J.R."/>
            <person name="Wisecaver J.H."/>
        </authorList>
    </citation>
    <scope>NUCLEOTIDE SEQUENCE</scope>
    <source>
        <strain evidence="1">ECLA1</strain>
    </source>
</reference>
<organism evidence="1 2">
    <name type="scientific">Elysia crispata</name>
    <name type="common">lettuce slug</name>
    <dbReference type="NCBI Taxonomy" id="231223"/>
    <lineage>
        <taxon>Eukaryota</taxon>
        <taxon>Metazoa</taxon>
        <taxon>Spiralia</taxon>
        <taxon>Lophotrochozoa</taxon>
        <taxon>Mollusca</taxon>
        <taxon>Gastropoda</taxon>
        <taxon>Heterobranchia</taxon>
        <taxon>Euthyneura</taxon>
        <taxon>Panpulmonata</taxon>
        <taxon>Sacoglossa</taxon>
        <taxon>Placobranchoidea</taxon>
        <taxon>Plakobranchidae</taxon>
        <taxon>Elysia</taxon>
    </lineage>
</organism>